<dbReference type="Proteomes" id="UP001142648">
    <property type="component" value="Unassembled WGS sequence"/>
</dbReference>
<evidence type="ECO:0000313" key="2">
    <source>
        <dbReference type="EMBL" id="MCT2558716.1"/>
    </source>
</evidence>
<dbReference type="EMBL" id="JAOAMV010000003">
    <property type="protein sequence ID" value="MCT2558716.1"/>
    <property type="molecule type" value="Genomic_DNA"/>
</dbReference>
<evidence type="ECO:0000313" key="3">
    <source>
        <dbReference type="Proteomes" id="UP001142648"/>
    </source>
</evidence>
<keyword evidence="1" id="KW-0812">Transmembrane</keyword>
<gene>
    <name evidence="2" type="ORF">N0B51_06960</name>
</gene>
<reference evidence="2" key="1">
    <citation type="submission" date="2022-09" db="EMBL/GenBank/DDBJ databases">
        <title>The genome sequence of Tsuneonella sp. YG55.</title>
        <authorList>
            <person name="Liu Y."/>
        </authorList>
    </citation>
    <scope>NUCLEOTIDE SEQUENCE</scope>
    <source>
        <strain evidence="2">YG55</strain>
    </source>
</reference>
<sequence length="46" mass="4933">MDIVTIIIALALIFIAWKVLMGIVKFGAIILIVVAAAWFLTQGGFA</sequence>
<comment type="caution">
    <text evidence="2">The sequence shown here is derived from an EMBL/GenBank/DDBJ whole genome shotgun (WGS) entry which is preliminary data.</text>
</comment>
<protein>
    <submittedName>
        <fullName evidence="2">Uncharacterized protein</fullName>
    </submittedName>
</protein>
<keyword evidence="1" id="KW-1133">Transmembrane helix</keyword>
<evidence type="ECO:0000256" key="1">
    <source>
        <dbReference type="SAM" id="Phobius"/>
    </source>
</evidence>
<accession>A0A9X2W2R2</accession>
<dbReference type="RefSeq" id="WP_259961589.1">
    <property type="nucleotide sequence ID" value="NZ_JAOAMV010000003.1"/>
</dbReference>
<keyword evidence="3" id="KW-1185">Reference proteome</keyword>
<feature type="transmembrane region" description="Helical" evidence="1">
    <location>
        <begin position="7"/>
        <end position="40"/>
    </location>
</feature>
<organism evidence="2 3">
    <name type="scientific">Tsuneonella litorea</name>
    <dbReference type="NCBI Taxonomy" id="2976475"/>
    <lineage>
        <taxon>Bacteria</taxon>
        <taxon>Pseudomonadati</taxon>
        <taxon>Pseudomonadota</taxon>
        <taxon>Alphaproteobacteria</taxon>
        <taxon>Sphingomonadales</taxon>
        <taxon>Erythrobacteraceae</taxon>
        <taxon>Tsuneonella</taxon>
    </lineage>
</organism>
<keyword evidence="1" id="KW-0472">Membrane</keyword>
<name>A0A9X2W2R2_9SPHN</name>
<proteinExistence type="predicted"/>
<dbReference type="AlphaFoldDB" id="A0A9X2W2R2"/>